<dbReference type="InterPro" id="IPR053029">
    <property type="entry name" value="RNA_pol_I-specific_init_factor"/>
</dbReference>
<proteinExistence type="predicted"/>
<dbReference type="AlphaFoldDB" id="A0A6A7CDD9"/>
<name>A0A6A7CDD9_9PEZI</name>
<evidence type="ECO:0000313" key="4">
    <source>
        <dbReference type="Proteomes" id="UP000799421"/>
    </source>
</evidence>
<dbReference type="OrthoDB" id="5346740at2759"/>
<protein>
    <recommendedName>
        <fullName evidence="2">Extracellular mutant protein 11 C-terminal domain-containing protein</fullName>
    </recommendedName>
</protein>
<dbReference type="GO" id="GO:0001164">
    <property type="term" value="F:RNA polymerase I core promoter sequence-specific DNA binding"/>
    <property type="evidence" value="ECO:0007669"/>
    <property type="project" value="TreeGrafter"/>
</dbReference>
<dbReference type="GO" id="GO:0070860">
    <property type="term" value="C:RNA polymerase I core factor complex"/>
    <property type="evidence" value="ECO:0007669"/>
    <property type="project" value="TreeGrafter"/>
</dbReference>
<evidence type="ECO:0000313" key="3">
    <source>
        <dbReference type="EMBL" id="KAF2864398.1"/>
    </source>
</evidence>
<gene>
    <name evidence="3" type="ORF">K470DRAFT_2939</name>
</gene>
<feature type="compositionally biased region" description="Low complexity" evidence="1">
    <location>
        <begin position="101"/>
        <end position="110"/>
    </location>
</feature>
<organism evidence="3 4">
    <name type="scientific">Piedraia hortae CBS 480.64</name>
    <dbReference type="NCBI Taxonomy" id="1314780"/>
    <lineage>
        <taxon>Eukaryota</taxon>
        <taxon>Fungi</taxon>
        <taxon>Dikarya</taxon>
        <taxon>Ascomycota</taxon>
        <taxon>Pezizomycotina</taxon>
        <taxon>Dothideomycetes</taxon>
        <taxon>Dothideomycetidae</taxon>
        <taxon>Capnodiales</taxon>
        <taxon>Piedraiaceae</taxon>
        <taxon>Piedraia</taxon>
    </lineage>
</organism>
<keyword evidence="4" id="KW-1185">Reference proteome</keyword>
<accession>A0A6A7CDD9</accession>
<dbReference type="Proteomes" id="UP000799421">
    <property type="component" value="Unassembled WGS sequence"/>
</dbReference>
<feature type="region of interest" description="Disordered" evidence="1">
    <location>
        <begin position="331"/>
        <end position="350"/>
    </location>
</feature>
<evidence type="ECO:0000259" key="2">
    <source>
        <dbReference type="Pfam" id="PF15463"/>
    </source>
</evidence>
<sequence>MALREEGRGRMSGFVQGRNRSHQAIEPRTIAVGASRPIALSTAQPHLIQGNLDDTDLTVTADSSEAGDVNPFSAPVARHYVKGDSYPSTTSGQRSPPPQHPSIQPSHPAPRISFAPKVHIPAPVTKPIKPIWRQSDWQPLRDDHQHQHDVEPLPLQAQPEHMPAPLETASSLQVYHQSEQPSKTRTKSRQRTETQAIGYANSERPLVPQSDSERLQDHMQRGEEGSLDHAPPSLYQMEFKMLRDEQFDFDPNAGPFKWPTDMRPLTTLAEKLMAVAHLPQDRQVDFFAHLDISEWEEAGEWFVGRFGETVGQLIRARQEKRQTARRFESEVEMAGDMSRTSMSGGGCRRVETKRRRGEGWICGRRGCGECSPPMSTEGFAAPGRQQP</sequence>
<dbReference type="GO" id="GO:0017025">
    <property type="term" value="F:TBP-class protein binding"/>
    <property type="evidence" value="ECO:0007669"/>
    <property type="project" value="TreeGrafter"/>
</dbReference>
<dbReference type="GO" id="GO:0042790">
    <property type="term" value="P:nucleolar large rRNA transcription by RNA polymerase I"/>
    <property type="evidence" value="ECO:0007669"/>
    <property type="project" value="TreeGrafter"/>
</dbReference>
<feature type="region of interest" description="Disordered" evidence="1">
    <location>
        <begin position="1"/>
        <end position="22"/>
    </location>
</feature>
<feature type="domain" description="Extracellular mutant protein 11 C-terminal" evidence="2">
    <location>
        <begin position="228"/>
        <end position="332"/>
    </location>
</feature>
<evidence type="ECO:0000256" key="1">
    <source>
        <dbReference type="SAM" id="MobiDB-lite"/>
    </source>
</evidence>
<dbReference type="PANTHER" id="PTHR28244:SF3">
    <property type="entry name" value="EXTRACELLULAR MUTANT PROTEIN 11 C-TERMINAL DOMAIN-CONTAINING PROTEIN"/>
    <property type="match status" value="1"/>
</dbReference>
<dbReference type="PANTHER" id="PTHR28244">
    <property type="entry name" value="RNA POLYMERASE I-SPECIFIC TRANSCRIPTION INITIATION FACTOR RRN11"/>
    <property type="match status" value="1"/>
</dbReference>
<dbReference type="Pfam" id="PF15463">
    <property type="entry name" value="ECM11"/>
    <property type="match status" value="1"/>
</dbReference>
<dbReference type="EMBL" id="MU005957">
    <property type="protein sequence ID" value="KAF2864398.1"/>
    <property type="molecule type" value="Genomic_DNA"/>
</dbReference>
<feature type="region of interest" description="Disordered" evidence="1">
    <location>
        <begin position="170"/>
        <end position="213"/>
    </location>
</feature>
<reference evidence="3" key="1">
    <citation type="journal article" date="2020" name="Stud. Mycol.">
        <title>101 Dothideomycetes genomes: a test case for predicting lifestyles and emergence of pathogens.</title>
        <authorList>
            <person name="Haridas S."/>
            <person name="Albert R."/>
            <person name="Binder M."/>
            <person name="Bloem J."/>
            <person name="Labutti K."/>
            <person name="Salamov A."/>
            <person name="Andreopoulos B."/>
            <person name="Baker S."/>
            <person name="Barry K."/>
            <person name="Bills G."/>
            <person name="Bluhm B."/>
            <person name="Cannon C."/>
            <person name="Castanera R."/>
            <person name="Culley D."/>
            <person name="Daum C."/>
            <person name="Ezra D."/>
            <person name="Gonzalez J."/>
            <person name="Henrissat B."/>
            <person name="Kuo A."/>
            <person name="Liang C."/>
            <person name="Lipzen A."/>
            <person name="Lutzoni F."/>
            <person name="Magnuson J."/>
            <person name="Mondo S."/>
            <person name="Nolan M."/>
            <person name="Ohm R."/>
            <person name="Pangilinan J."/>
            <person name="Park H.-J."/>
            <person name="Ramirez L."/>
            <person name="Alfaro M."/>
            <person name="Sun H."/>
            <person name="Tritt A."/>
            <person name="Yoshinaga Y."/>
            <person name="Zwiers L.-H."/>
            <person name="Turgeon B."/>
            <person name="Goodwin S."/>
            <person name="Spatafora J."/>
            <person name="Crous P."/>
            <person name="Grigoriev I."/>
        </authorList>
    </citation>
    <scope>NUCLEOTIDE SEQUENCE</scope>
    <source>
        <strain evidence="3">CBS 480.64</strain>
    </source>
</reference>
<dbReference type="InterPro" id="IPR029178">
    <property type="entry name" value="Ecm11_C"/>
</dbReference>
<feature type="region of interest" description="Disordered" evidence="1">
    <location>
        <begin position="82"/>
        <end position="113"/>
    </location>
</feature>
<feature type="compositionally biased region" description="Polar residues" evidence="1">
    <location>
        <begin position="170"/>
        <end position="183"/>
    </location>
</feature>